<dbReference type="InterPro" id="IPR010344">
    <property type="entry name" value="YbjH"/>
</dbReference>
<dbReference type="AlphaFoldDB" id="A0A4R6AEV7"/>
<evidence type="ECO:0000256" key="1">
    <source>
        <dbReference type="SAM" id="SignalP"/>
    </source>
</evidence>
<proteinExistence type="predicted"/>
<feature type="signal peptide" evidence="1">
    <location>
        <begin position="1"/>
        <end position="33"/>
    </location>
</feature>
<organism evidence="2 3">
    <name type="scientific">Palleronia sediminis</name>
    <dbReference type="NCBI Taxonomy" id="2547833"/>
    <lineage>
        <taxon>Bacteria</taxon>
        <taxon>Pseudomonadati</taxon>
        <taxon>Pseudomonadota</taxon>
        <taxon>Alphaproteobacteria</taxon>
        <taxon>Rhodobacterales</taxon>
        <taxon>Roseobacteraceae</taxon>
        <taxon>Palleronia</taxon>
    </lineage>
</organism>
<feature type="chain" id="PRO_5020683876" evidence="1">
    <location>
        <begin position="34"/>
        <end position="726"/>
    </location>
</feature>
<keyword evidence="1" id="KW-0732">Signal</keyword>
<name>A0A4R6AEV7_9RHOB</name>
<dbReference type="Pfam" id="PF06082">
    <property type="entry name" value="YjbH"/>
    <property type="match status" value="1"/>
</dbReference>
<dbReference type="Proteomes" id="UP000295701">
    <property type="component" value="Unassembled WGS sequence"/>
</dbReference>
<gene>
    <name evidence="2" type="ORF">E2L08_03900</name>
</gene>
<dbReference type="EMBL" id="SNAA01000003">
    <property type="protein sequence ID" value="TDL81807.1"/>
    <property type="molecule type" value="Genomic_DNA"/>
</dbReference>
<protein>
    <submittedName>
        <fullName evidence="2">YjbH domain-containing protein</fullName>
    </submittedName>
</protein>
<accession>A0A4R6AEV7</accession>
<reference evidence="2 3" key="1">
    <citation type="submission" date="2019-03" db="EMBL/GenBank/DDBJ databases">
        <title>Primorskyibacter sp. SS33 isolated from sediments.</title>
        <authorList>
            <person name="Xunke S."/>
        </authorList>
    </citation>
    <scope>NUCLEOTIDE SEQUENCE [LARGE SCALE GENOMIC DNA]</scope>
    <source>
        <strain evidence="2 3">SS33</strain>
    </source>
</reference>
<dbReference type="SUPFAM" id="SSF56935">
    <property type="entry name" value="Porins"/>
    <property type="match status" value="1"/>
</dbReference>
<dbReference type="RefSeq" id="WP_133395757.1">
    <property type="nucleotide sequence ID" value="NZ_SNAA01000003.1"/>
</dbReference>
<comment type="caution">
    <text evidence="2">The sequence shown here is derived from an EMBL/GenBank/DDBJ whole genome shotgun (WGS) entry which is preliminary data.</text>
</comment>
<evidence type="ECO:0000313" key="2">
    <source>
        <dbReference type="EMBL" id="TDL81807.1"/>
    </source>
</evidence>
<keyword evidence="3" id="KW-1185">Reference proteome</keyword>
<dbReference type="OrthoDB" id="19542at2"/>
<sequence length="726" mass="79383">MTDHPDRKAARRLKAAAAATAIAASLGAVPAAAQTAPGEIAPRPTLNFYGVTGAIDTPSAFSQPDGEFGFTASSFAGINRFTLSFQILPRVQGAFRYTGFDNLYFGGYEDYYDRSFDLTVQVLKERRYLPAMKIGFQDFIGTGVLSGEYIVASKTLAGGQLELSGGIGWGRLGTFGEIGTPFGDRPRRKAGQGGEFEVDQFFKGPAASFASVAYRPNDRLTLTAEYSSDDYVRETGGRGPRDEPLFDRDSAFNFAASYRLNDNVTLGAAYLYGSEFGLRVSFNANPNRPGVVGSAGAAPKPLAERPSRQAQPQAWTTAWVGVKDMQQTFLEKLNDDLETEGLVATSLDVRSPQEVEVHFRNLRYNSEAQAVGRVARSLSRVMPASVETFRIVPEIDGMAVSTLVMNRSSLEATVNAPGGTDALAQTTRIEAGLPIDPTAARNEEYFPRFDWAISPFVRRLLFDPAEPVRLQFGIRAQADYEPLPGLVFSGSVSKGLIGDVDSDRTEDAGNIPQVRTDYGRYNEETDIALDRLTAAYYFDIAPNTYGRVTAGYLERMFGGVSAEVLWKPVDSRLGLGAEINYVQKRGYETQFDFRDYDVVTGHVSAYYELPRGFTAQVDVGRYLAGDVGATLALDREFASGWKIGAYATKTDVSAEDFGEGSFDKGIRVEVPLDWFLGKPTRQTLSTSVSPVTQDGGARLRVDGRLYDRVTDYHESSIGNSFGRVWR</sequence>
<evidence type="ECO:0000313" key="3">
    <source>
        <dbReference type="Proteomes" id="UP000295701"/>
    </source>
</evidence>